<dbReference type="Gene3D" id="1.20.5.930">
    <property type="entry name" value="Bicelle-embedded integrin alpha(iib) transmembrane segment"/>
    <property type="match status" value="1"/>
</dbReference>
<evidence type="ECO:0000256" key="10">
    <source>
        <dbReference type="PROSITE-ProRule" id="PRU00803"/>
    </source>
</evidence>
<keyword evidence="8 11" id="KW-0675">Receptor</keyword>
<dbReference type="GO" id="GO:0033627">
    <property type="term" value="P:cell adhesion mediated by integrin"/>
    <property type="evidence" value="ECO:0007669"/>
    <property type="project" value="TreeGrafter"/>
</dbReference>
<dbReference type="Gene3D" id="2.60.40.1530">
    <property type="entry name" value="ntegrin, alpha v. Chain A, domain 4"/>
    <property type="match status" value="1"/>
</dbReference>
<keyword evidence="6 11" id="KW-0401">Integrin</keyword>
<feature type="repeat" description="FG-GAP" evidence="10">
    <location>
        <begin position="145"/>
        <end position="208"/>
    </location>
</feature>
<keyword evidence="9" id="KW-0325">Glycoprotein</keyword>
<keyword evidence="16" id="KW-1185">Reference proteome</keyword>
<feature type="region of interest" description="Disordered" evidence="12">
    <location>
        <begin position="557"/>
        <end position="576"/>
    </location>
</feature>
<evidence type="ECO:0000256" key="2">
    <source>
        <dbReference type="ARBA" id="ARBA00008054"/>
    </source>
</evidence>
<evidence type="ECO:0000259" key="13">
    <source>
        <dbReference type="Pfam" id="PF08441"/>
    </source>
</evidence>
<feature type="repeat" description="FG-GAP" evidence="10">
    <location>
        <begin position="9"/>
        <end position="75"/>
    </location>
</feature>
<evidence type="ECO:0000256" key="7">
    <source>
        <dbReference type="ARBA" id="ARBA00023136"/>
    </source>
</evidence>
<dbReference type="InterPro" id="IPR048286">
    <property type="entry name" value="Integrin_alpha_Ig-like_3"/>
</dbReference>
<comment type="caution">
    <text evidence="15">The sequence shown here is derived from an EMBL/GenBank/DDBJ whole genome shotgun (WGS) entry which is preliminary data.</text>
</comment>
<gene>
    <name evidence="15" type="ORF">BSL78_29982</name>
</gene>
<evidence type="ECO:0000313" key="16">
    <source>
        <dbReference type="Proteomes" id="UP000230750"/>
    </source>
</evidence>
<dbReference type="GO" id="GO:0098609">
    <property type="term" value="P:cell-cell adhesion"/>
    <property type="evidence" value="ECO:0007669"/>
    <property type="project" value="TreeGrafter"/>
</dbReference>
<accession>A0A2G8JBU3</accession>
<comment type="similarity">
    <text evidence="2 11">Belongs to the integrin alpha chain family.</text>
</comment>
<dbReference type="PANTHER" id="PTHR23220:SF133">
    <property type="entry name" value="INTEGRIN ALPHA-PS2"/>
    <property type="match status" value="1"/>
</dbReference>
<feature type="transmembrane region" description="Helical" evidence="11">
    <location>
        <begin position="727"/>
        <end position="745"/>
    </location>
</feature>
<protein>
    <submittedName>
        <fullName evidence="15">Putative alphaP integrin isoform X1</fullName>
    </submittedName>
</protein>
<dbReference type="InterPro" id="IPR013517">
    <property type="entry name" value="FG-GAP"/>
</dbReference>
<evidence type="ECO:0000256" key="1">
    <source>
        <dbReference type="ARBA" id="ARBA00004479"/>
    </source>
</evidence>
<proteinExistence type="inferred from homology"/>
<keyword evidence="7 11" id="KW-0472">Membrane</keyword>
<keyword evidence="4" id="KW-0677">Repeat</keyword>
<evidence type="ECO:0000256" key="5">
    <source>
        <dbReference type="ARBA" id="ARBA00022889"/>
    </source>
</evidence>
<keyword evidence="11" id="KW-1133">Transmembrane helix</keyword>
<dbReference type="PANTHER" id="PTHR23220">
    <property type="entry name" value="INTEGRIN ALPHA"/>
    <property type="match status" value="1"/>
</dbReference>
<feature type="domain" description="Integrin alpha first immunoglubulin-like" evidence="13">
    <location>
        <begin position="193"/>
        <end position="340"/>
    </location>
</feature>
<dbReference type="EMBL" id="MRZV01002689">
    <property type="protein sequence ID" value="PIK33204.1"/>
    <property type="molecule type" value="Genomic_DNA"/>
</dbReference>
<dbReference type="OrthoDB" id="5317514at2759"/>
<dbReference type="Gene3D" id="2.60.40.1460">
    <property type="entry name" value="Integrin domains. Chain A, domain 2"/>
    <property type="match status" value="1"/>
</dbReference>
<evidence type="ECO:0000256" key="3">
    <source>
        <dbReference type="ARBA" id="ARBA00022729"/>
    </source>
</evidence>
<dbReference type="GO" id="GO:0009897">
    <property type="term" value="C:external side of plasma membrane"/>
    <property type="evidence" value="ECO:0007669"/>
    <property type="project" value="TreeGrafter"/>
</dbReference>
<dbReference type="InterPro" id="IPR013649">
    <property type="entry name" value="Integrin_alpha_Ig-like_1"/>
</dbReference>
<dbReference type="SMART" id="SM00191">
    <property type="entry name" value="Int_alpha"/>
    <property type="match status" value="3"/>
</dbReference>
<organism evidence="15 16">
    <name type="scientific">Stichopus japonicus</name>
    <name type="common">Sea cucumber</name>
    <dbReference type="NCBI Taxonomy" id="307972"/>
    <lineage>
        <taxon>Eukaryota</taxon>
        <taxon>Metazoa</taxon>
        <taxon>Echinodermata</taxon>
        <taxon>Eleutherozoa</taxon>
        <taxon>Echinozoa</taxon>
        <taxon>Holothuroidea</taxon>
        <taxon>Aspidochirotacea</taxon>
        <taxon>Aspidochirotida</taxon>
        <taxon>Stichopodidae</taxon>
        <taxon>Apostichopus</taxon>
    </lineage>
</organism>
<evidence type="ECO:0000256" key="9">
    <source>
        <dbReference type="ARBA" id="ARBA00023180"/>
    </source>
</evidence>
<dbReference type="Proteomes" id="UP000230750">
    <property type="component" value="Unassembled WGS sequence"/>
</dbReference>
<evidence type="ECO:0000256" key="11">
    <source>
        <dbReference type="RuleBase" id="RU003762"/>
    </source>
</evidence>
<name>A0A2G8JBU3_STIJA</name>
<dbReference type="SUPFAM" id="SSF69179">
    <property type="entry name" value="Integrin domains"/>
    <property type="match status" value="3"/>
</dbReference>
<dbReference type="Pfam" id="PF08441">
    <property type="entry name" value="Integrin_A_Ig_1"/>
    <property type="match status" value="1"/>
</dbReference>
<evidence type="ECO:0000256" key="4">
    <source>
        <dbReference type="ARBA" id="ARBA00022737"/>
    </source>
</evidence>
<dbReference type="PROSITE" id="PS51470">
    <property type="entry name" value="FG_GAP"/>
    <property type="match status" value="3"/>
</dbReference>
<dbReference type="Pfam" id="PF20806">
    <property type="entry name" value="Integrin_A_Ig_3"/>
    <property type="match status" value="1"/>
</dbReference>
<comment type="caution">
    <text evidence="11">Lacks conserved residue(s) required for the propagation of feature annotation.</text>
</comment>
<dbReference type="SUPFAM" id="SSF69318">
    <property type="entry name" value="Integrin alpha N-terminal domain"/>
    <property type="match status" value="1"/>
</dbReference>
<sequence>VEVFSSDLESLYNFTGDQLGAYFGSEVITADVNGDGLDDVIVGAPMYSDERAGFLDNWECGKISVYYQESSPAKRATALFKSYSDHILGTQKQARFGYSMTSLGDINYDGYDDIAVGAPYDGPNGEGSVYIFNGNASGLVSRPSQVLSPTDLGLSNIKTFGFSLDGNMDADGNNYPDLLIGSQESSFVALFRARPVVHISPVLTLTPEGLNLDEKNLRLSDGTMVSSFQVDLCFSYSGRYIPNTLGIIYTIQLDTLYTLGSRVLFYNEGAADEPSLRQATVLPKGEQECLSKTAYVKPNIVEKLAPIQVSVEYALENSNTQQYELEPILSYSSQSMTSKQLAPSIVVGSEKLVTLNLHITNAGEDAFQAKLRAYIPDGLQFVRIENVDSLGISVTCTADDTNNIIICDLGNPLMPNFQLPMGLTLSTDEVLGDKDKLDFYVIVTSQNEEIEATLADNERNLTLSVEVQASLRINNASNPEQVQFMSEDSEDEIVVREISALDQIGPVVEHVYDNHAEVWWPLYDSKNKYALYVIDVKPDSCSVPSDLENQENYPATASDMLYDPTSTNSRRKRQVTDGQLSTKLQCSFGNCVKFTCEISQLLPGEGYDIRIKSRFWNQSFIASGKARIEIKSSILVNVKQMPYAIATAPYPSATNFIATTAVPERPPQGQIAWWIILLAILCGLLLLFLIIIALWKLGFFKRKKVDYETKQESGEGGATAPRPTGNIRLLATITTVSACCMLLVFDFA</sequence>
<dbReference type="InterPro" id="IPR000413">
    <property type="entry name" value="Integrin_alpha"/>
</dbReference>
<dbReference type="Gene3D" id="2.130.10.130">
    <property type="entry name" value="Integrin alpha, N-terminal"/>
    <property type="match status" value="1"/>
</dbReference>
<dbReference type="InterPro" id="IPR032695">
    <property type="entry name" value="Integrin_dom_sf"/>
</dbReference>
<dbReference type="InterPro" id="IPR013519">
    <property type="entry name" value="Int_alpha_beta-p"/>
</dbReference>
<keyword evidence="11" id="KW-0812">Transmembrane</keyword>
<reference evidence="15 16" key="1">
    <citation type="journal article" date="2017" name="PLoS Biol.">
        <title>The sea cucumber genome provides insights into morphological evolution and visceral regeneration.</title>
        <authorList>
            <person name="Zhang X."/>
            <person name="Sun L."/>
            <person name="Yuan J."/>
            <person name="Sun Y."/>
            <person name="Gao Y."/>
            <person name="Zhang L."/>
            <person name="Li S."/>
            <person name="Dai H."/>
            <person name="Hamel J.F."/>
            <person name="Liu C."/>
            <person name="Yu Y."/>
            <person name="Liu S."/>
            <person name="Lin W."/>
            <person name="Guo K."/>
            <person name="Jin S."/>
            <person name="Xu P."/>
            <person name="Storey K.B."/>
            <person name="Huan P."/>
            <person name="Zhang T."/>
            <person name="Zhou Y."/>
            <person name="Zhang J."/>
            <person name="Lin C."/>
            <person name="Li X."/>
            <person name="Xing L."/>
            <person name="Huo D."/>
            <person name="Sun M."/>
            <person name="Wang L."/>
            <person name="Mercier A."/>
            <person name="Li F."/>
            <person name="Yang H."/>
            <person name="Xiang J."/>
        </authorList>
    </citation>
    <scope>NUCLEOTIDE SEQUENCE [LARGE SCALE GENOMIC DNA]</scope>
    <source>
        <strain evidence="15">Shaxun</strain>
        <tissue evidence="15">Muscle</tissue>
    </source>
</reference>
<dbReference type="PRINTS" id="PR01185">
    <property type="entry name" value="INTEGRINA"/>
</dbReference>
<evidence type="ECO:0000313" key="15">
    <source>
        <dbReference type="EMBL" id="PIK33204.1"/>
    </source>
</evidence>
<dbReference type="PROSITE" id="PS00242">
    <property type="entry name" value="INTEGRIN_ALPHA"/>
    <property type="match status" value="1"/>
</dbReference>
<evidence type="ECO:0000256" key="6">
    <source>
        <dbReference type="ARBA" id="ARBA00023037"/>
    </source>
</evidence>
<dbReference type="InterPro" id="IPR018184">
    <property type="entry name" value="Integrin_alpha_C_CS"/>
</dbReference>
<evidence type="ECO:0000256" key="8">
    <source>
        <dbReference type="ARBA" id="ARBA00023170"/>
    </source>
</evidence>
<feature type="non-terminal residue" evidence="15">
    <location>
        <position position="1"/>
    </location>
</feature>
<feature type="transmembrane region" description="Helical" evidence="11">
    <location>
        <begin position="671"/>
        <end position="695"/>
    </location>
</feature>
<evidence type="ECO:0000256" key="12">
    <source>
        <dbReference type="SAM" id="MobiDB-lite"/>
    </source>
</evidence>
<dbReference type="GO" id="GO:0008305">
    <property type="term" value="C:integrin complex"/>
    <property type="evidence" value="ECO:0007669"/>
    <property type="project" value="InterPro"/>
</dbReference>
<evidence type="ECO:0000259" key="14">
    <source>
        <dbReference type="Pfam" id="PF20806"/>
    </source>
</evidence>
<dbReference type="AlphaFoldDB" id="A0A2G8JBU3"/>
<feature type="repeat" description="FG-GAP" evidence="10">
    <location>
        <begin position="82"/>
        <end position="141"/>
    </location>
</feature>
<keyword evidence="3" id="KW-0732">Signal</keyword>
<dbReference type="STRING" id="307972.A0A2G8JBU3"/>
<dbReference type="Pfam" id="PF01839">
    <property type="entry name" value="FG-GAP"/>
    <property type="match status" value="2"/>
</dbReference>
<dbReference type="GO" id="GO:0007160">
    <property type="term" value="P:cell-matrix adhesion"/>
    <property type="evidence" value="ECO:0007669"/>
    <property type="project" value="TreeGrafter"/>
</dbReference>
<comment type="subcellular location">
    <subcellularLocation>
        <location evidence="1 11">Membrane</location>
        <topology evidence="1 11">Single-pass type I membrane protein</topology>
    </subcellularLocation>
</comment>
<dbReference type="GO" id="GO:0007229">
    <property type="term" value="P:integrin-mediated signaling pathway"/>
    <property type="evidence" value="ECO:0007669"/>
    <property type="project" value="UniProtKB-KW"/>
</dbReference>
<feature type="domain" description="Integrin alpha third immunoglobulin-like" evidence="14">
    <location>
        <begin position="473"/>
        <end position="663"/>
    </location>
</feature>
<dbReference type="InterPro" id="IPR028994">
    <property type="entry name" value="Integrin_alpha_N"/>
</dbReference>
<keyword evidence="5 11" id="KW-0130">Cell adhesion</keyword>
<dbReference type="GO" id="GO:0005178">
    <property type="term" value="F:integrin binding"/>
    <property type="evidence" value="ECO:0007669"/>
    <property type="project" value="TreeGrafter"/>
</dbReference>